<name>A0A2U1KYN8_ARTAN</name>
<sequence length="353" mass="41486">MDNTKLERFHRNFLWSGDIQKRKSSLVPWNDVCKPKDKGGLAVVSLELKNLTLLGSWWNRYTANKTTLWKAVIYSRHKRTIPFKLMEDLSQVGNQAFKSLFPALFALAVDNKAKVSESYVILDDGEVYWNVFFSRSLSAEERIQASVMLLKLRSIRIRVNEEDEVWWTPAPNGKYLAAHATQMAQELLPGNNAFWVSHIWNKAIPSKGKIPVLEVLRNKHVISWDEDISCIWCQRQPETIHHLLLHRGWTNCIWRKLFSWWHMVWALPFLLEQFAQDWFEGMEFKTRKFWALTGPCAIWEIWKARNEAIFNGKILCWDKVATSVVLKSFQWSVAVGLCQTHQYHIWVSQPWEL</sequence>
<dbReference type="Proteomes" id="UP000245207">
    <property type="component" value="Unassembled WGS sequence"/>
</dbReference>
<evidence type="ECO:0008006" key="3">
    <source>
        <dbReference type="Google" id="ProtNLM"/>
    </source>
</evidence>
<dbReference type="OrthoDB" id="696485at2759"/>
<dbReference type="PANTHER" id="PTHR33116:SF75">
    <property type="entry name" value="RIBONUCLEASE H PROTEIN"/>
    <property type="match status" value="1"/>
</dbReference>
<evidence type="ECO:0000313" key="2">
    <source>
        <dbReference type="Proteomes" id="UP000245207"/>
    </source>
</evidence>
<reference evidence="1 2" key="1">
    <citation type="journal article" date="2018" name="Mol. Plant">
        <title>The genome of Artemisia annua provides insight into the evolution of Asteraceae family and artemisinin biosynthesis.</title>
        <authorList>
            <person name="Shen Q."/>
            <person name="Zhang L."/>
            <person name="Liao Z."/>
            <person name="Wang S."/>
            <person name="Yan T."/>
            <person name="Shi P."/>
            <person name="Liu M."/>
            <person name="Fu X."/>
            <person name="Pan Q."/>
            <person name="Wang Y."/>
            <person name="Lv Z."/>
            <person name="Lu X."/>
            <person name="Zhang F."/>
            <person name="Jiang W."/>
            <person name="Ma Y."/>
            <person name="Chen M."/>
            <person name="Hao X."/>
            <person name="Li L."/>
            <person name="Tang Y."/>
            <person name="Lv G."/>
            <person name="Zhou Y."/>
            <person name="Sun X."/>
            <person name="Brodelius P.E."/>
            <person name="Rose J.K.C."/>
            <person name="Tang K."/>
        </authorList>
    </citation>
    <scope>NUCLEOTIDE SEQUENCE [LARGE SCALE GENOMIC DNA]</scope>
    <source>
        <strain evidence="2">cv. Huhao1</strain>
        <tissue evidence="1">Leaf</tissue>
    </source>
</reference>
<organism evidence="1 2">
    <name type="scientific">Artemisia annua</name>
    <name type="common">Sweet wormwood</name>
    <dbReference type="NCBI Taxonomy" id="35608"/>
    <lineage>
        <taxon>Eukaryota</taxon>
        <taxon>Viridiplantae</taxon>
        <taxon>Streptophyta</taxon>
        <taxon>Embryophyta</taxon>
        <taxon>Tracheophyta</taxon>
        <taxon>Spermatophyta</taxon>
        <taxon>Magnoliopsida</taxon>
        <taxon>eudicotyledons</taxon>
        <taxon>Gunneridae</taxon>
        <taxon>Pentapetalae</taxon>
        <taxon>asterids</taxon>
        <taxon>campanulids</taxon>
        <taxon>Asterales</taxon>
        <taxon>Asteraceae</taxon>
        <taxon>Asteroideae</taxon>
        <taxon>Anthemideae</taxon>
        <taxon>Artemisiinae</taxon>
        <taxon>Artemisia</taxon>
    </lineage>
</organism>
<proteinExistence type="predicted"/>
<gene>
    <name evidence="1" type="ORF">CTI12_AA550430</name>
</gene>
<keyword evidence="2" id="KW-1185">Reference proteome</keyword>
<comment type="caution">
    <text evidence="1">The sequence shown here is derived from an EMBL/GenBank/DDBJ whole genome shotgun (WGS) entry which is preliminary data.</text>
</comment>
<evidence type="ECO:0000313" key="1">
    <source>
        <dbReference type="EMBL" id="PWA41824.1"/>
    </source>
</evidence>
<accession>A0A2U1KYN8</accession>
<dbReference type="PANTHER" id="PTHR33116">
    <property type="entry name" value="REVERSE TRANSCRIPTASE ZINC-BINDING DOMAIN-CONTAINING PROTEIN-RELATED-RELATED"/>
    <property type="match status" value="1"/>
</dbReference>
<protein>
    <recommendedName>
        <fullName evidence="3">Reverse transcriptase zinc-binding domain-containing protein</fullName>
    </recommendedName>
</protein>
<dbReference type="AlphaFoldDB" id="A0A2U1KYN8"/>
<dbReference type="EMBL" id="PKPP01012810">
    <property type="protein sequence ID" value="PWA41824.1"/>
    <property type="molecule type" value="Genomic_DNA"/>
</dbReference>